<dbReference type="Proteomes" id="UP000694892">
    <property type="component" value="Chromosome 1S"/>
</dbReference>
<proteinExistence type="predicted"/>
<sequence length="83" mass="9707">MYCQSYSIHFFSPLVDGLILWRVGQHMTLKMAINKKLKPYKSKVRRGSSRHFSYHGNRCLVDLTISMGDCHCYLFDIMIAVTF</sequence>
<gene>
    <name evidence="1" type="ORF">XELAEV_18009998mg</name>
</gene>
<dbReference type="EMBL" id="CM004467">
    <property type="protein sequence ID" value="OCT97769.1"/>
    <property type="molecule type" value="Genomic_DNA"/>
</dbReference>
<evidence type="ECO:0000313" key="2">
    <source>
        <dbReference type="Proteomes" id="UP000694892"/>
    </source>
</evidence>
<evidence type="ECO:0000313" key="1">
    <source>
        <dbReference type="EMBL" id="OCT97769.1"/>
    </source>
</evidence>
<reference evidence="2" key="1">
    <citation type="journal article" date="2016" name="Nature">
        <title>Genome evolution in the allotetraploid frog Xenopus laevis.</title>
        <authorList>
            <person name="Session A.M."/>
            <person name="Uno Y."/>
            <person name="Kwon T."/>
            <person name="Chapman J.A."/>
            <person name="Toyoda A."/>
            <person name="Takahashi S."/>
            <person name="Fukui A."/>
            <person name="Hikosaka A."/>
            <person name="Suzuki A."/>
            <person name="Kondo M."/>
            <person name="van Heeringen S.J."/>
            <person name="Quigley I."/>
            <person name="Heinz S."/>
            <person name="Ogino H."/>
            <person name="Ochi H."/>
            <person name="Hellsten U."/>
            <person name="Lyons J.B."/>
            <person name="Simakov O."/>
            <person name="Putnam N."/>
            <person name="Stites J."/>
            <person name="Kuroki Y."/>
            <person name="Tanaka T."/>
            <person name="Michiue T."/>
            <person name="Watanabe M."/>
            <person name="Bogdanovic O."/>
            <person name="Lister R."/>
            <person name="Georgiou G."/>
            <person name="Paranjpe S.S."/>
            <person name="van Kruijsbergen I."/>
            <person name="Shu S."/>
            <person name="Carlson J."/>
            <person name="Kinoshita T."/>
            <person name="Ohta Y."/>
            <person name="Mawaribuchi S."/>
            <person name="Jenkins J."/>
            <person name="Grimwood J."/>
            <person name="Schmutz J."/>
            <person name="Mitros T."/>
            <person name="Mozaffari S.V."/>
            <person name="Suzuki Y."/>
            <person name="Haramoto Y."/>
            <person name="Yamamoto T.S."/>
            <person name="Takagi C."/>
            <person name="Heald R."/>
            <person name="Miller K."/>
            <person name="Haudenschild C."/>
            <person name="Kitzman J."/>
            <person name="Nakayama T."/>
            <person name="Izutsu Y."/>
            <person name="Robert J."/>
            <person name="Fortriede J."/>
            <person name="Burns K."/>
            <person name="Lotay V."/>
            <person name="Karimi K."/>
            <person name="Yasuoka Y."/>
            <person name="Dichmann D.S."/>
            <person name="Flajnik M.F."/>
            <person name="Houston D.W."/>
            <person name="Shendure J."/>
            <person name="DuPasquier L."/>
            <person name="Vize P.D."/>
            <person name="Zorn A.M."/>
            <person name="Ito M."/>
            <person name="Marcotte E.M."/>
            <person name="Wallingford J.B."/>
            <person name="Ito Y."/>
            <person name="Asashima M."/>
            <person name="Ueno N."/>
            <person name="Matsuda Y."/>
            <person name="Veenstra G.J."/>
            <person name="Fujiyama A."/>
            <person name="Harland R.M."/>
            <person name="Taira M."/>
            <person name="Rokhsar D.S."/>
        </authorList>
    </citation>
    <scope>NUCLEOTIDE SEQUENCE [LARGE SCALE GENOMIC DNA]</scope>
    <source>
        <strain evidence="2">J</strain>
    </source>
</reference>
<dbReference type="AlphaFoldDB" id="A0A974DTB7"/>
<accession>A0A974DTB7</accession>
<organism evidence="1 2">
    <name type="scientific">Xenopus laevis</name>
    <name type="common">African clawed frog</name>
    <dbReference type="NCBI Taxonomy" id="8355"/>
    <lineage>
        <taxon>Eukaryota</taxon>
        <taxon>Metazoa</taxon>
        <taxon>Chordata</taxon>
        <taxon>Craniata</taxon>
        <taxon>Vertebrata</taxon>
        <taxon>Euteleostomi</taxon>
        <taxon>Amphibia</taxon>
        <taxon>Batrachia</taxon>
        <taxon>Anura</taxon>
        <taxon>Pipoidea</taxon>
        <taxon>Pipidae</taxon>
        <taxon>Xenopodinae</taxon>
        <taxon>Xenopus</taxon>
        <taxon>Xenopus</taxon>
    </lineage>
</organism>
<protein>
    <submittedName>
        <fullName evidence="1">Uncharacterized protein</fullName>
    </submittedName>
</protein>
<name>A0A974DTB7_XENLA</name>